<dbReference type="EMBL" id="JBHSON010000076">
    <property type="protein sequence ID" value="MFC5751817.1"/>
    <property type="molecule type" value="Genomic_DNA"/>
</dbReference>
<dbReference type="InterPro" id="IPR003695">
    <property type="entry name" value="Ppx_GppA_N"/>
</dbReference>
<protein>
    <submittedName>
        <fullName evidence="4">Ppx/GppA family phosphatase</fullName>
    </submittedName>
</protein>
<dbReference type="Gene3D" id="3.30.420.40">
    <property type="match status" value="1"/>
</dbReference>
<organism evidence="4 5">
    <name type="scientific">Actinomadura rugatobispora</name>
    <dbReference type="NCBI Taxonomy" id="1994"/>
    <lineage>
        <taxon>Bacteria</taxon>
        <taxon>Bacillati</taxon>
        <taxon>Actinomycetota</taxon>
        <taxon>Actinomycetes</taxon>
        <taxon>Streptosporangiales</taxon>
        <taxon>Thermomonosporaceae</taxon>
        <taxon>Actinomadura</taxon>
    </lineage>
</organism>
<dbReference type="Gene3D" id="3.30.420.150">
    <property type="entry name" value="Exopolyphosphatase. Domain 2"/>
    <property type="match status" value="1"/>
</dbReference>
<dbReference type="InterPro" id="IPR050273">
    <property type="entry name" value="GppA/Ppx_hydrolase"/>
</dbReference>
<dbReference type="PANTHER" id="PTHR30005:SF0">
    <property type="entry name" value="RETROGRADE REGULATION PROTEIN 2"/>
    <property type="match status" value="1"/>
</dbReference>
<evidence type="ECO:0000313" key="5">
    <source>
        <dbReference type="Proteomes" id="UP001596074"/>
    </source>
</evidence>
<proteinExistence type="inferred from homology"/>
<dbReference type="Pfam" id="PF02541">
    <property type="entry name" value="Ppx-GppA"/>
    <property type="match status" value="1"/>
</dbReference>
<feature type="domain" description="Ppx/GppA phosphatase N-terminal" evidence="3">
    <location>
        <begin position="24"/>
        <end position="310"/>
    </location>
</feature>
<comment type="caution">
    <text evidence="4">The sequence shown here is derived from an EMBL/GenBank/DDBJ whole genome shotgun (WGS) entry which is preliminary data.</text>
</comment>
<dbReference type="SUPFAM" id="SSF53067">
    <property type="entry name" value="Actin-like ATPase domain"/>
    <property type="match status" value="2"/>
</dbReference>
<evidence type="ECO:0000313" key="4">
    <source>
        <dbReference type="EMBL" id="MFC5751817.1"/>
    </source>
</evidence>
<comment type="similarity">
    <text evidence="1">Belongs to the GppA/Ppx family.</text>
</comment>
<reference evidence="5" key="1">
    <citation type="journal article" date="2019" name="Int. J. Syst. Evol. Microbiol.">
        <title>The Global Catalogue of Microorganisms (GCM) 10K type strain sequencing project: providing services to taxonomists for standard genome sequencing and annotation.</title>
        <authorList>
            <consortium name="The Broad Institute Genomics Platform"/>
            <consortium name="The Broad Institute Genome Sequencing Center for Infectious Disease"/>
            <person name="Wu L."/>
            <person name="Ma J."/>
        </authorList>
    </citation>
    <scope>NUCLEOTIDE SEQUENCE [LARGE SCALE GENOMIC DNA]</scope>
    <source>
        <strain evidence="5">KCTC 42087</strain>
    </source>
</reference>
<evidence type="ECO:0000256" key="1">
    <source>
        <dbReference type="ARBA" id="ARBA00007125"/>
    </source>
</evidence>
<feature type="region of interest" description="Disordered" evidence="2">
    <location>
        <begin position="195"/>
        <end position="214"/>
    </location>
</feature>
<dbReference type="InterPro" id="IPR043129">
    <property type="entry name" value="ATPase_NBD"/>
</dbReference>
<dbReference type="CDD" id="cd24056">
    <property type="entry name" value="ASKHA_NBD_MtPPX1-like"/>
    <property type="match status" value="1"/>
</dbReference>
<evidence type="ECO:0000256" key="2">
    <source>
        <dbReference type="SAM" id="MobiDB-lite"/>
    </source>
</evidence>
<sequence>MRTAILDIGSNSAHLKVVDLEPGEPVRPIRSVKRPTRLAEAITRGGRIGPRASGRLSTAVAEALVAARDEGADELVAFGTAALRDASNRAEVVAGLAARTGVEPSFLSGVDEARLTFLAARGWYGWSAGPLLLADIGGGSLEIAAGDGTEPGFAVTLPLGAGRLTREHLPGDPPRRRDVKRLRGVVGEHLDDRLPDGPDGLWEGRPGEGPGAGRAVATSKIFAQLARSLRRRDAEGRRILRRKDLRDQIPRLARMTAADRTGLKGVSATRARQLLAGAIVAEAVMRRLELRRLEVCPWALREGIALRRLQQIGGPAPSVDDDIGHLLRPMPGPRSRLHCVGGVGAGAS</sequence>
<name>A0ABW1AB53_9ACTN</name>
<evidence type="ECO:0000259" key="3">
    <source>
        <dbReference type="Pfam" id="PF02541"/>
    </source>
</evidence>
<keyword evidence="5" id="KW-1185">Reference proteome</keyword>
<dbReference type="Proteomes" id="UP001596074">
    <property type="component" value="Unassembled WGS sequence"/>
</dbReference>
<dbReference type="PANTHER" id="PTHR30005">
    <property type="entry name" value="EXOPOLYPHOSPHATASE"/>
    <property type="match status" value="1"/>
</dbReference>
<dbReference type="RefSeq" id="WP_378287779.1">
    <property type="nucleotide sequence ID" value="NZ_JBHSON010000076.1"/>
</dbReference>
<gene>
    <name evidence="4" type="ORF">ACFPZN_39925</name>
</gene>
<accession>A0ABW1AB53</accession>